<dbReference type="SUPFAM" id="SSF53383">
    <property type="entry name" value="PLP-dependent transferases"/>
    <property type="match status" value="1"/>
</dbReference>
<dbReference type="PANTHER" id="PTHR43643:SF6">
    <property type="entry name" value="HISTIDINOL-PHOSPHATE AMINOTRANSFERASE"/>
    <property type="match status" value="1"/>
</dbReference>
<dbReference type="Gene3D" id="3.40.640.10">
    <property type="entry name" value="Type I PLP-dependent aspartate aminotransferase-like (Major domain)"/>
    <property type="match status" value="1"/>
</dbReference>
<dbReference type="InterPro" id="IPR050106">
    <property type="entry name" value="HistidinolP_aminotransfase"/>
</dbReference>
<feature type="domain" description="Aminotransferase class I/classII large" evidence="10">
    <location>
        <begin position="35"/>
        <end position="350"/>
    </location>
</feature>
<dbReference type="GO" id="GO:0030170">
    <property type="term" value="F:pyridoxal phosphate binding"/>
    <property type="evidence" value="ECO:0007669"/>
    <property type="project" value="InterPro"/>
</dbReference>
<evidence type="ECO:0000256" key="8">
    <source>
        <dbReference type="ARBA" id="ARBA00023102"/>
    </source>
</evidence>
<dbReference type="GO" id="GO:0000105">
    <property type="term" value="P:L-histidine biosynthetic process"/>
    <property type="evidence" value="ECO:0007669"/>
    <property type="project" value="UniProtKB-KW"/>
</dbReference>
<dbReference type="EC" id="2.6.1.9" evidence="3"/>
<keyword evidence="4 11" id="KW-0032">Aminotransferase</keyword>
<dbReference type="AlphaFoldDB" id="A0A1J0VC43"/>
<dbReference type="InterPro" id="IPR015424">
    <property type="entry name" value="PyrdxlP-dep_Trfase"/>
</dbReference>
<organism evidence="11 12">
    <name type="scientific">Halomonas aestuarii</name>
    <dbReference type="NCBI Taxonomy" id="1897729"/>
    <lineage>
        <taxon>Bacteria</taxon>
        <taxon>Pseudomonadati</taxon>
        <taxon>Pseudomonadota</taxon>
        <taxon>Gammaproteobacteria</taxon>
        <taxon>Oceanospirillales</taxon>
        <taxon>Halomonadaceae</taxon>
        <taxon>Halomonas</taxon>
    </lineage>
</organism>
<keyword evidence="8" id="KW-0368">Histidine biosynthesis</keyword>
<evidence type="ECO:0000256" key="3">
    <source>
        <dbReference type="ARBA" id="ARBA00012748"/>
    </source>
</evidence>
<protein>
    <recommendedName>
        <fullName evidence="3">histidinol-phosphate transaminase</fullName>
        <ecNumber evidence="3">2.6.1.9</ecNumber>
    </recommendedName>
</protein>
<dbReference type="InterPro" id="IPR015421">
    <property type="entry name" value="PyrdxlP-dep_Trfase_major"/>
</dbReference>
<dbReference type="KEGG" id="hsi:BOX17_00650"/>
<dbReference type="InterPro" id="IPR015422">
    <property type="entry name" value="PyrdxlP-dep_Trfase_small"/>
</dbReference>
<dbReference type="Pfam" id="PF00155">
    <property type="entry name" value="Aminotran_1_2"/>
    <property type="match status" value="1"/>
</dbReference>
<dbReference type="Gene3D" id="3.90.1150.10">
    <property type="entry name" value="Aspartate Aminotransferase, domain 1"/>
    <property type="match status" value="1"/>
</dbReference>
<evidence type="ECO:0000256" key="7">
    <source>
        <dbReference type="ARBA" id="ARBA00022898"/>
    </source>
</evidence>
<dbReference type="OrthoDB" id="9813612at2"/>
<dbReference type="RefSeq" id="WP_071941579.1">
    <property type="nucleotide sequence ID" value="NZ_CP018139.1"/>
</dbReference>
<keyword evidence="7" id="KW-0663">Pyridoxal phosphate</keyword>
<dbReference type="GO" id="GO:0004400">
    <property type="term" value="F:histidinol-phosphate transaminase activity"/>
    <property type="evidence" value="ECO:0007669"/>
    <property type="project" value="UniProtKB-EC"/>
</dbReference>
<sequence length="368" mass="40228">MPRFPDHLTGDGPTNPFPGIRVLERRLGREIPHRLGSNEGLDMPHRALRAHFGDAMVEHVYCYGDSEALGVRQRLAEQQGLPLDALLVDAGADSLIALALRTVAEPGATVVATAGTYPTFGYFARGQGCELVEVPYEESPGRLAPDLEALVATARQTRARLVYLANPDNPSGHLHGDEAIRRLREALPDDCWLLLDEAYHDFRDDPDTPFAREVLPGVIRLRTLSKAHGLAGLRIGYAIAEPETLAMMMKVRIHYAVSTLTLAAAEVVLDHPEETRDHIAAVHERRARLAENLRGLGAQILPSATNFIGVQMPSAELAERVNRELLEAGRLIARPAHPGLGHVLRITAVEDALVPGRLKILEEALQQA</sequence>
<evidence type="ECO:0000256" key="2">
    <source>
        <dbReference type="ARBA" id="ARBA00007970"/>
    </source>
</evidence>
<evidence type="ECO:0000256" key="1">
    <source>
        <dbReference type="ARBA" id="ARBA00005011"/>
    </source>
</evidence>
<keyword evidence="12" id="KW-1185">Reference proteome</keyword>
<reference evidence="12" key="1">
    <citation type="submission" date="2016-11" db="EMBL/GenBank/DDBJ databases">
        <title>Halolamina sediminis sp. nov., an extremely halophilic archaeon isolated from solar salt.</title>
        <authorList>
            <person name="Koh H.-W."/>
            <person name="Rani S."/>
            <person name="Park S.-J."/>
        </authorList>
    </citation>
    <scope>NUCLEOTIDE SEQUENCE [LARGE SCALE GENOMIC DNA]</scope>
    <source>
        <strain evidence="12">Hb3</strain>
    </source>
</reference>
<evidence type="ECO:0000256" key="4">
    <source>
        <dbReference type="ARBA" id="ARBA00022576"/>
    </source>
</evidence>
<comment type="catalytic activity">
    <reaction evidence="9">
        <text>L-histidinol phosphate + 2-oxoglutarate = 3-(imidazol-4-yl)-2-oxopropyl phosphate + L-glutamate</text>
        <dbReference type="Rhea" id="RHEA:23744"/>
        <dbReference type="ChEBI" id="CHEBI:16810"/>
        <dbReference type="ChEBI" id="CHEBI:29985"/>
        <dbReference type="ChEBI" id="CHEBI:57766"/>
        <dbReference type="ChEBI" id="CHEBI:57980"/>
        <dbReference type="EC" id="2.6.1.9"/>
    </reaction>
</comment>
<comment type="similarity">
    <text evidence="2">Belongs to the class-II pyridoxal-phosphate-dependent aminotransferase family. Histidinol-phosphate aminotransferase subfamily.</text>
</comment>
<evidence type="ECO:0000313" key="12">
    <source>
        <dbReference type="Proteomes" id="UP000181985"/>
    </source>
</evidence>
<keyword evidence="5" id="KW-0028">Amino-acid biosynthesis</keyword>
<proteinExistence type="inferred from homology"/>
<evidence type="ECO:0000256" key="6">
    <source>
        <dbReference type="ARBA" id="ARBA00022679"/>
    </source>
</evidence>
<evidence type="ECO:0000259" key="10">
    <source>
        <dbReference type="Pfam" id="PF00155"/>
    </source>
</evidence>
<name>A0A1J0VC43_9GAMM</name>
<dbReference type="InterPro" id="IPR004839">
    <property type="entry name" value="Aminotransferase_I/II_large"/>
</dbReference>
<dbReference type="Proteomes" id="UP000181985">
    <property type="component" value="Chromosome"/>
</dbReference>
<keyword evidence="6 11" id="KW-0808">Transferase</keyword>
<dbReference type="EMBL" id="CP018139">
    <property type="protein sequence ID" value="APE29595.1"/>
    <property type="molecule type" value="Genomic_DNA"/>
</dbReference>
<accession>A0A1J0VC43</accession>
<comment type="pathway">
    <text evidence="1">Amino-acid biosynthesis; L-histidine biosynthesis; L-histidine from 5-phospho-alpha-D-ribose 1-diphosphate: step 7/9.</text>
</comment>
<dbReference type="CDD" id="cd00609">
    <property type="entry name" value="AAT_like"/>
    <property type="match status" value="1"/>
</dbReference>
<evidence type="ECO:0000313" key="11">
    <source>
        <dbReference type="EMBL" id="APE29595.1"/>
    </source>
</evidence>
<dbReference type="PANTHER" id="PTHR43643">
    <property type="entry name" value="HISTIDINOL-PHOSPHATE AMINOTRANSFERASE 2"/>
    <property type="match status" value="1"/>
</dbReference>
<evidence type="ECO:0000256" key="5">
    <source>
        <dbReference type="ARBA" id="ARBA00022605"/>
    </source>
</evidence>
<evidence type="ECO:0000256" key="9">
    <source>
        <dbReference type="ARBA" id="ARBA00047481"/>
    </source>
</evidence>
<gene>
    <name evidence="11" type="ORF">BOX17_00650</name>
</gene>